<dbReference type="Pfam" id="PF12796">
    <property type="entry name" value="Ank_2"/>
    <property type="match status" value="1"/>
</dbReference>
<feature type="compositionally biased region" description="Polar residues" evidence="4">
    <location>
        <begin position="1"/>
        <end position="12"/>
    </location>
</feature>
<evidence type="ECO:0000256" key="3">
    <source>
        <dbReference type="PROSITE-ProRule" id="PRU00023"/>
    </source>
</evidence>
<dbReference type="EMBL" id="JAFDVH010000001">
    <property type="protein sequence ID" value="KAG7491852.1"/>
    <property type="molecule type" value="Genomic_DNA"/>
</dbReference>
<dbReference type="InterPro" id="IPR002110">
    <property type="entry name" value="Ankyrin_rpt"/>
</dbReference>
<evidence type="ECO:0000256" key="4">
    <source>
        <dbReference type="SAM" id="MobiDB-lite"/>
    </source>
</evidence>
<feature type="region of interest" description="Disordered" evidence="4">
    <location>
        <begin position="1"/>
        <end position="28"/>
    </location>
</feature>
<dbReference type="Proteomes" id="UP001046870">
    <property type="component" value="Chromosome 1"/>
</dbReference>
<evidence type="ECO:0000313" key="5">
    <source>
        <dbReference type="EMBL" id="KAG7491852.1"/>
    </source>
</evidence>
<feature type="repeat" description="ANK" evidence="3">
    <location>
        <begin position="161"/>
        <end position="193"/>
    </location>
</feature>
<keyword evidence="2 3" id="KW-0040">ANK repeat</keyword>
<evidence type="ECO:0008006" key="7">
    <source>
        <dbReference type="Google" id="ProtNLM"/>
    </source>
</evidence>
<sequence>MSIPASFTTVSGDHSRRNSTEDPDGEFSQCAPNDALYDAIFTGKSTTVEDALKIHSADATPHPPTGFLGNVHSQHLAILPIHLAASQRKVRSLESLLRSGADPEIRDQQGCTTLHLLITHWPKINGWCECTIAAIQQRAQDCLSLLCSSGVNVNARVEADSRDTALHLAVRYGALPAVDILAGHGADVNASDRSGMSPLHMAAGTLNPAMTAALIRCGADVNKAALQSGAAALHFAVTAAAVKNGAPLDLSCISELLAGGALPNAQNKAGWTPLHEACRGGLEEVVDLLLEHGADVNICTASGENGLFVFLDRRANLQSAPSLLGKLLSLTHPLTITNSQGSLPSTLLLPKYHSQRDMLLQLSKQPLDLQSICRIHIRRQQRPSFRQSLKETLPEKLSHFVYSYRNHSSEITLSGMCHKTHSETPQDFTRTFGDVNTVE</sequence>
<reference evidence="5" key="1">
    <citation type="submission" date="2021-01" db="EMBL/GenBank/DDBJ databases">
        <authorList>
            <person name="Zahm M."/>
            <person name="Roques C."/>
            <person name="Cabau C."/>
            <person name="Klopp C."/>
            <person name="Donnadieu C."/>
            <person name="Jouanno E."/>
            <person name="Lampietro C."/>
            <person name="Louis A."/>
            <person name="Herpin A."/>
            <person name="Echchiki A."/>
            <person name="Berthelot C."/>
            <person name="Parey E."/>
            <person name="Roest-Crollius H."/>
            <person name="Braasch I."/>
            <person name="Postlethwait J."/>
            <person name="Bobe J."/>
            <person name="Montfort J."/>
            <person name="Bouchez O."/>
            <person name="Begum T."/>
            <person name="Mejri S."/>
            <person name="Adams A."/>
            <person name="Chen W.-J."/>
            <person name="Guiguen Y."/>
        </authorList>
    </citation>
    <scope>NUCLEOTIDE SEQUENCE</scope>
    <source>
        <strain evidence="5">YG-15Mar2019-1</strain>
        <tissue evidence="5">Brain</tissue>
    </source>
</reference>
<evidence type="ECO:0000313" key="6">
    <source>
        <dbReference type="Proteomes" id="UP001046870"/>
    </source>
</evidence>
<dbReference type="PROSITE" id="PS50297">
    <property type="entry name" value="ANK_REP_REGION"/>
    <property type="match status" value="3"/>
</dbReference>
<evidence type="ECO:0000256" key="1">
    <source>
        <dbReference type="ARBA" id="ARBA00022737"/>
    </source>
</evidence>
<dbReference type="Pfam" id="PF00023">
    <property type="entry name" value="Ank"/>
    <property type="match status" value="2"/>
</dbReference>
<keyword evidence="1" id="KW-0677">Repeat</keyword>
<dbReference type="InterPro" id="IPR036770">
    <property type="entry name" value="Ankyrin_rpt-contain_sf"/>
</dbReference>
<dbReference type="AlphaFoldDB" id="A0A9D3QGU3"/>
<dbReference type="SMART" id="SM00248">
    <property type="entry name" value="ANK"/>
    <property type="match status" value="6"/>
</dbReference>
<organism evidence="5 6">
    <name type="scientific">Megalops atlanticus</name>
    <name type="common">Tarpon</name>
    <name type="synonym">Clupea gigantea</name>
    <dbReference type="NCBI Taxonomy" id="7932"/>
    <lineage>
        <taxon>Eukaryota</taxon>
        <taxon>Metazoa</taxon>
        <taxon>Chordata</taxon>
        <taxon>Craniata</taxon>
        <taxon>Vertebrata</taxon>
        <taxon>Euteleostomi</taxon>
        <taxon>Actinopterygii</taxon>
        <taxon>Neopterygii</taxon>
        <taxon>Teleostei</taxon>
        <taxon>Elopiformes</taxon>
        <taxon>Megalopidae</taxon>
        <taxon>Megalops</taxon>
    </lineage>
</organism>
<feature type="repeat" description="ANK" evidence="3">
    <location>
        <begin position="76"/>
        <end position="108"/>
    </location>
</feature>
<dbReference type="PROSITE" id="PS50088">
    <property type="entry name" value="ANK_REPEAT"/>
    <property type="match status" value="4"/>
</dbReference>
<dbReference type="Gene3D" id="1.25.40.20">
    <property type="entry name" value="Ankyrin repeat-containing domain"/>
    <property type="match status" value="3"/>
</dbReference>
<dbReference type="PANTHER" id="PTHR24173:SF74">
    <property type="entry name" value="ANKYRIN REPEAT DOMAIN-CONTAINING PROTEIN 16"/>
    <property type="match status" value="1"/>
</dbReference>
<name>A0A9D3QGU3_MEGAT</name>
<accession>A0A9D3QGU3</accession>
<protein>
    <recommendedName>
        <fullName evidence="7">Ankyrin repeat domain-containing protein 61</fullName>
    </recommendedName>
</protein>
<proteinExistence type="predicted"/>
<evidence type="ECO:0000256" key="2">
    <source>
        <dbReference type="ARBA" id="ARBA00023043"/>
    </source>
</evidence>
<feature type="repeat" description="ANK" evidence="3">
    <location>
        <begin position="194"/>
        <end position="226"/>
    </location>
</feature>
<dbReference type="SUPFAM" id="SSF48403">
    <property type="entry name" value="Ankyrin repeat"/>
    <property type="match status" value="1"/>
</dbReference>
<keyword evidence="6" id="KW-1185">Reference proteome</keyword>
<feature type="repeat" description="ANK" evidence="3">
    <location>
        <begin position="269"/>
        <end position="301"/>
    </location>
</feature>
<comment type="caution">
    <text evidence="5">The sequence shown here is derived from an EMBL/GenBank/DDBJ whole genome shotgun (WGS) entry which is preliminary data.</text>
</comment>
<dbReference type="PANTHER" id="PTHR24173">
    <property type="entry name" value="ANKYRIN REPEAT CONTAINING"/>
    <property type="match status" value="1"/>
</dbReference>
<gene>
    <name evidence="5" type="ORF">MATL_G00007980</name>
</gene>
<dbReference type="OrthoDB" id="194358at2759"/>